<feature type="transmembrane region" description="Helical" evidence="7">
    <location>
        <begin position="332"/>
        <end position="358"/>
    </location>
</feature>
<dbReference type="NCBIfam" id="TIGR00786">
    <property type="entry name" value="dctM"/>
    <property type="match status" value="1"/>
</dbReference>
<dbReference type="GO" id="GO:0005886">
    <property type="term" value="C:plasma membrane"/>
    <property type="evidence" value="ECO:0007669"/>
    <property type="project" value="UniProtKB-SubCell"/>
</dbReference>
<sequence length="440" mass="45625" precursor="true">MSSSSIGILSIVCVLVLIQGGMPIAIALLLISLVSIWILTSSITVAGNLVVLAVSDSISNYNYAVVPLFMLMGLLISVSDIGRDAFQVASQLFRRVIGGVGIATVAANALFAAVTGTSIASAAVFTRIAVPELTRLGYTNRFAVGVVAGTSVLGMLIPPSFLMIVFGIIAEVSIGDLFTAGILPGLLLAFAYVLLIICLSYFWTGYIGAGARRSHANDGEIPSMSPIELVKCATPITALAGIVLGGIYGGFFTPTEAAAAGTLGALILAIAKGRLTLKKFWSVLAQAGHATAAISIILISAHTYSRMLAMSGLPNAIGQAAVDSGLGVDSLIVLYLIGVLLLGTILDAVAIMLILVPLILPTLVQHHVDLVWFGIISIIAIEVGLLTPPLGLSAFVVKSNLEDKSIRLGDIFKGAFPFTLMMIVVLALIFLLPGIATILV</sequence>
<keyword evidence="7" id="KW-0813">Transport</keyword>
<evidence type="ECO:0000256" key="6">
    <source>
        <dbReference type="ARBA" id="ARBA00023136"/>
    </source>
</evidence>
<dbReference type="PANTHER" id="PTHR33362:SF5">
    <property type="entry name" value="C4-DICARBOXYLATE TRAP TRANSPORTER LARGE PERMEASE PROTEIN DCTM"/>
    <property type="match status" value="1"/>
</dbReference>
<dbReference type="STRING" id="266779.Meso_2937"/>
<feature type="domain" description="TRAP C4-dicarboxylate transport system permease DctM subunit" evidence="8">
    <location>
        <begin position="11"/>
        <end position="434"/>
    </location>
</feature>
<dbReference type="HOGENOM" id="CLU_019824_4_0_5"/>
<organism evidence="9">
    <name type="scientific">Chelativorans sp. (strain BNC1)</name>
    <dbReference type="NCBI Taxonomy" id="266779"/>
    <lineage>
        <taxon>Bacteria</taxon>
        <taxon>Pseudomonadati</taxon>
        <taxon>Pseudomonadota</taxon>
        <taxon>Alphaproteobacteria</taxon>
        <taxon>Hyphomicrobiales</taxon>
        <taxon>Phyllobacteriaceae</taxon>
        <taxon>Chelativorans</taxon>
    </lineage>
</organism>
<evidence type="ECO:0000313" key="9">
    <source>
        <dbReference type="EMBL" id="ABG64309.1"/>
    </source>
</evidence>
<feature type="transmembrane region" description="Helical" evidence="7">
    <location>
        <begin position="370"/>
        <end position="395"/>
    </location>
</feature>
<evidence type="ECO:0000256" key="3">
    <source>
        <dbReference type="ARBA" id="ARBA00022519"/>
    </source>
</evidence>
<dbReference type="OrthoDB" id="9790209at2"/>
<keyword evidence="5 7" id="KW-1133">Transmembrane helix</keyword>
<evidence type="ECO:0000256" key="5">
    <source>
        <dbReference type="ARBA" id="ARBA00022989"/>
    </source>
</evidence>
<feature type="transmembrane region" description="Helical" evidence="7">
    <location>
        <begin position="415"/>
        <end position="439"/>
    </location>
</feature>
<dbReference type="EMBL" id="CP000390">
    <property type="protein sequence ID" value="ABG64309.1"/>
    <property type="molecule type" value="Genomic_DNA"/>
</dbReference>
<evidence type="ECO:0000259" key="8">
    <source>
        <dbReference type="Pfam" id="PF06808"/>
    </source>
</evidence>
<dbReference type="InterPro" id="IPR010656">
    <property type="entry name" value="DctM"/>
</dbReference>
<keyword evidence="6 7" id="KW-0472">Membrane</keyword>
<protein>
    <recommendedName>
        <fullName evidence="7">TRAP transporter large permease protein</fullName>
    </recommendedName>
</protein>
<feature type="transmembrane region" description="Helical" evidence="7">
    <location>
        <begin position="102"/>
        <end position="130"/>
    </location>
</feature>
<dbReference type="KEGG" id="mes:Meso_2937"/>
<comment type="subcellular location">
    <subcellularLocation>
        <location evidence="1 7">Cell inner membrane</location>
        <topology evidence="1 7">Multi-pass membrane protein</topology>
    </subcellularLocation>
</comment>
<accession>Q11E66</accession>
<dbReference type="PANTHER" id="PTHR33362">
    <property type="entry name" value="SIALIC ACID TRAP TRANSPORTER PERMEASE PROTEIN SIAT-RELATED"/>
    <property type="match status" value="1"/>
</dbReference>
<comment type="similarity">
    <text evidence="7">Belongs to the TRAP transporter large permease family.</text>
</comment>
<evidence type="ECO:0000256" key="1">
    <source>
        <dbReference type="ARBA" id="ARBA00004429"/>
    </source>
</evidence>
<gene>
    <name evidence="9" type="ordered locus">Meso_2937</name>
</gene>
<dbReference type="AlphaFoldDB" id="Q11E66"/>
<comment type="subunit">
    <text evidence="7">The complex comprises the extracytoplasmic solute receptor protein and the two transmembrane proteins.</text>
</comment>
<feature type="transmembrane region" description="Helical" evidence="7">
    <location>
        <begin position="229"/>
        <end position="251"/>
    </location>
</feature>
<feature type="transmembrane region" description="Helical" evidence="7">
    <location>
        <begin position="7"/>
        <end position="30"/>
    </location>
</feature>
<keyword evidence="4 7" id="KW-0812">Transmembrane</keyword>
<feature type="transmembrane region" description="Helical" evidence="7">
    <location>
        <begin position="287"/>
        <end position="305"/>
    </location>
</feature>
<feature type="transmembrane region" description="Helical" evidence="7">
    <location>
        <begin position="142"/>
        <end position="170"/>
    </location>
</feature>
<dbReference type="PIRSF" id="PIRSF006066">
    <property type="entry name" value="HI0050"/>
    <property type="match status" value="1"/>
</dbReference>
<feature type="transmembrane region" description="Helical" evidence="7">
    <location>
        <begin position="61"/>
        <end position="82"/>
    </location>
</feature>
<dbReference type="Pfam" id="PF06808">
    <property type="entry name" value="DctM"/>
    <property type="match status" value="1"/>
</dbReference>
<dbReference type="eggNOG" id="COG1593">
    <property type="taxonomic scope" value="Bacteria"/>
</dbReference>
<evidence type="ECO:0000256" key="7">
    <source>
        <dbReference type="RuleBase" id="RU369079"/>
    </source>
</evidence>
<keyword evidence="2" id="KW-1003">Cell membrane</keyword>
<keyword evidence="3 7" id="KW-0997">Cell inner membrane</keyword>
<dbReference type="GO" id="GO:0022857">
    <property type="term" value="F:transmembrane transporter activity"/>
    <property type="evidence" value="ECO:0007669"/>
    <property type="project" value="UniProtKB-UniRule"/>
</dbReference>
<comment type="function">
    <text evidence="7">Part of the tripartite ATP-independent periplasmic (TRAP) transport system.</text>
</comment>
<proteinExistence type="inferred from homology"/>
<evidence type="ECO:0000256" key="4">
    <source>
        <dbReference type="ARBA" id="ARBA00022692"/>
    </source>
</evidence>
<feature type="transmembrane region" description="Helical" evidence="7">
    <location>
        <begin position="36"/>
        <end position="54"/>
    </location>
</feature>
<name>Q11E66_CHESB</name>
<dbReference type="InterPro" id="IPR004681">
    <property type="entry name" value="TRAP_DctM"/>
</dbReference>
<feature type="transmembrane region" description="Helical" evidence="7">
    <location>
        <begin position="182"/>
        <end position="208"/>
    </location>
</feature>
<reference evidence="9" key="1">
    <citation type="submission" date="2006-06" db="EMBL/GenBank/DDBJ databases">
        <title>Complete sequence of chromosome of Chelativorans sp. BNC1.</title>
        <authorList>
            <consortium name="US DOE Joint Genome Institute"/>
            <person name="Copeland A."/>
            <person name="Lucas S."/>
            <person name="Lapidus A."/>
            <person name="Barry K."/>
            <person name="Detter J.C."/>
            <person name="Glavina del Rio T."/>
            <person name="Hammon N."/>
            <person name="Israni S."/>
            <person name="Dalin E."/>
            <person name="Tice H."/>
            <person name="Pitluck S."/>
            <person name="Chertkov O."/>
            <person name="Brettin T."/>
            <person name="Bruce D."/>
            <person name="Han C."/>
            <person name="Tapia R."/>
            <person name="Gilna P."/>
            <person name="Schmutz J."/>
            <person name="Larimer F."/>
            <person name="Land M."/>
            <person name="Hauser L."/>
            <person name="Kyrpides N."/>
            <person name="Mikhailova N."/>
            <person name="Richardson P."/>
        </authorList>
    </citation>
    <scope>NUCLEOTIDE SEQUENCE</scope>
    <source>
        <strain evidence="9">BNC1</strain>
    </source>
</reference>
<evidence type="ECO:0000256" key="2">
    <source>
        <dbReference type="ARBA" id="ARBA00022475"/>
    </source>
</evidence>